<dbReference type="GO" id="GO:0020037">
    <property type="term" value="F:heme binding"/>
    <property type="evidence" value="ECO:0007669"/>
    <property type="project" value="InterPro"/>
</dbReference>
<dbReference type="PANTHER" id="PTHR35008:SF4">
    <property type="entry name" value="BLL4482 PROTEIN"/>
    <property type="match status" value="1"/>
</dbReference>
<organism evidence="8">
    <name type="scientific">freshwater metagenome</name>
    <dbReference type="NCBI Taxonomy" id="449393"/>
    <lineage>
        <taxon>unclassified sequences</taxon>
        <taxon>metagenomes</taxon>
        <taxon>ecological metagenomes</taxon>
    </lineage>
</organism>
<proteinExistence type="predicted"/>
<dbReference type="InterPro" id="IPR009056">
    <property type="entry name" value="Cyt_c-like_dom"/>
</dbReference>
<accession>A0A6J6RHB8</accession>
<evidence type="ECO:0000256" key="4">
    <source>
        <dbReference type="ARBA" id="ARBA00022982"/>
    </source>
</evidence>
<dbReference type="AlphaFoldDB" id="A0A6J6RHB8"/>
<dbReference type="EMBL" id="CAFBOF010000097">
    <property type="protein sequence ID" value="CAB4992543.1"/>
    <property type="molecule type" value="Genomic_DNA"/>
</dbReference>
<dbReference type="EMBL" id="CAEZYK010000038">
    <property type="protein sequence ID" value="CAB4723400.1"/>
    <property type="molecule type" value="Genomic_DNA"/>
</dbReference>
<dbReference type="InterPro" id="IPR051459">
    <property type="entry name" value="Cytochrome_c-type_DH"/>
</dbReference>
<gene>
    <name evidence="8" type="ORF">UFOPK2683_00806</name>
    <name evidence="9" type="ORF">UFOPK3897_01814</name>
    <name evidence="10" type="ORF">UFOPK4121_01646</name>
</gene>
<dbReference type="PRINTS" id="PR00605">
    <property type="entry name" value="CYTCHROMECIC"/>
</dbReference>
<feature type="domain" description="Cytochrome c" evidence="7">
    <location>
        <begin position="39"/>
        <end position="117"/>
    </location>
</feature>
<reference evidence="8" key="1">
    <citation type="submission" date="2020-05" db="EMBL/GenBank/DDBJ databases">
        <authorList>
            <person name="Chiriac C."/>
            <person name="Salcher M."/>
            <person name="Ghai R."/>
            <person name="Kavagutti S V."/>
        </authorList>
    </citation>
    <scope>NUCLEOTIDE SEQUENCE</scope>
</reference>
<evidence type="ECO:0000256" key="5">
    <source>
        <dbReference type="ARBA" id="ARBA00023004"/>
    </source>
</evidence>
<feature type="region of interest" description="Disordered" evidence="6">
    <location>
        <begin position="14"/>
        <end position="33"/>
    </location>
</feature>
<evidence type="ECO:0000259" key="7">
    <source>
        <dbReference type="PROSITE" id="PS51007"/>
    </source>
</evidence>
<dbReference type="EMBL" id="CAFBPQ010000093">
    <property type="protein sequence ID" value="CAB5033586.1"/>
    <property type="molecule type" value="Genomic_DNA"/>
</dbReference>
<keyword evidence="3" id="KW-0479">Metal-binding</keyword>
<dbReference type="Pfam" id="PF13442">
    <property type="entry name" value="Cytochrome_CBB3"/>
    <property type="match status" value="1"/>
</dbReference>
<name>A0A6J6RHB8_9ZZZZ</name>
<keyword evidence="1" id="KW-0813">Transport</keyword>
<evidence type="ECO:0000256" key="2">
    <source>
        <dbReference type="ARBA" id="ARBA00022617"/>
    </source>
</evidence>
<dbReference type="Gene3D" id="1.10.760.10">
    <property type="entry name" value="Cytochrome c-like domain"/>
    <property type="match status" value="1"/>
</dbReference>
<keyword evidence="4" id="KW-0249">Electron transport</keyword>
<protein>
    <submittedName>
        <fullName evidence="8">Unannotated protein</fullName>
    </submittedName>
</protein>
<dbReference type="GO" id="GO:0009055">
    <property type="term" value="F:electron transfer activity"/>
    <property type="evidence" value="ECO:0007669"/>
    <property type="project" value="InterPro"/>
</dbReference>
<dbReference type="GO" id="GO:0005506">
    <property type="term" value="F:iron ion binding"/>
    <property type="evidence" value="ECO:0007669"/>
    <property type="project" value="InterPro"/>
</dbReference>
<evidence type="ECO:0000256" key="3">
    <source>
        <dbReference type="ARBA" id="ARBA00022723"/>
    </source>
</evidence>
<keyword evidence="5" id="KW-0408">Iron</keyword>
<dbReference type="SUPFAM" id="SSF46626">
    <property type="entry name" value="Cytochrome c"/>
    <property type="match status" value="1"/>
</dbReference>
<evidence type="ECO:0000313" key="8">
    <source>
        <dbReference type="EMBL" id="CAB4723400.1"/>
    </source>
</evidence>
<keyword evidence="2" id="KW-0349">Heme</keyword>
<evidence type="ECO:0000313" key="9">
    <source>
        <dbReference type="EMBL" id="CAB4992543.1"/>
    </source>
</evidence>
<evidence type="ECO:0000256" key="1">
    <source>
        <dbReference type="ARBA" id="ARBA00022448"/>
    </source>
</evidence>
<sequence>MAVVLAAGIFAACGGSSSDMGGSSSSKSPMPKGAIADDKEVLLGRTVYSSNCAACHGASGGGGVGPSFNDGKVLQSYPTAAGQEALIHQGRGGMPAFEGDLTDAQISAVVRYEREVLAKL</sequence>
<dbReference type="PROSITE" id="PS51007">
    <property type="entry name" value="CYTC"/>
    <property type="match status" value="1"/>
</dbReference>
<dbReference type="InterPro" id="IPR008168">
    <property type="entry name" value="Cyt_C_IC"/>
</dbReference>
<evidence type="ECO:0000256" key="6">
    <source>
        <dbReference type="SAM" id="MobiDB-lite"/>
    </source>
</evidence>
<dbReference type="InterPro" id="IPR036909">
    <property type="entry name" value="Cyt_c-like_dom_sf"/>
</dbReference>
<evidence type="ECO:0000313" key="10">
    <source>
        <dbReference type="EMBL" id="CAB5033586.1"/>
    </source>
</evidence>
<dbReference type="PANTHER" id="PTHR35008">
    <property type="entry name" value="BLL4482 PROTEIN-RELATED"/>
    <property type="match status" value="1"/>
</dbReference>